<feature type="compositionally biased region" description="Basic and acidic residues" evidence="5">
    <location>
        <begin position="155"/>
        <end position="176"/>
    </location>
</feature>
<keyword evidence="2 6" id="KW-0812">Transmembrane</keyword>
<dbReference type="AlphaFoldDB" id="A0AAD9IU98"/>
<protein>
    <submittedName>
        <fullName evidence="7">Uncharacterized protein</fullName>
    </submittedName>
</protein>
<feature type="transmembrane region" description="Helical" evidence="6">
    <location>
        <begin position="91"/>
        <end position="113"/>
    </location>
</feature>
<name>A0AAD9IU98_9ANNE</name>
<proteinExistence type="predicted"/>
<organism evidence="7 8">
    <name type="scientific">Paralvinella palmiformis</name>
    <dbReference type="NCBI Taxonomy" id="53620"/>
    <lineage>
        <taxon>Eukaryota</taxon>
        <taxon>Metazoa</taxon>
        <taxon>Spiralia</taxon>
        <taxon>Lophotrochozoa</taxon>
        <taxon>Annelida</taxon>
        <taxon>Polychaeta</taxon>
        <taxon>Sedentaria</taxon>
        <taxon>Canalipalpata</taxon>
        <taxon>Terebellida</taxon>
        <taxon>Terebelliformia</taxon>
        <taxon>Alvinellidae</taxon>
        <taxon>Paralvinella</taxon>
    </lineage>
</organism>
<evidence type="ECO:0000313" key="8">
    <source>
        <dbReference type="Proteomes" id="UP001208570"/>
    </source>
</evidence>
<keyword evidence="3 6" id="KW-1133">Transmembrane helix</keyword>
<dbReference type="SUPFAM" id="SSF103473">
    <property type="entry name" value="MFS general substrate transporter"/>
    <property type="match status" value="1"/>
</dbReference>
<keyword evidence="8" id="KW-1185">Reference proteome</keyword>
<evidence type="ECO:0000313" key="7">
    <source>
        <dbReference type="EMBL" id="KAK2140706.1"/>
    </source>
</evidence>
<dbReference type="InterPro" id="IPR036259">
    <property type="entry name" value="MFS_trans_sf"/>
</dbReference>
<reference evidence="7" key="1">
    <citation type="journal article" date="2023" name="Mol. Biol. Evol.">
        <title>Third-Generation Sequencing Reveals the Adaptive Role of the Epigenome in Three Deep-Sea Polychaetes.</title>
        <authorList>
            <person name="Perez M."/>
            <person name="Aroh O."/>
            <person name="Sun Y."/>
            <person name="Lan Y."/>
            <person name="Juniper S.K."/>
            <person name="Young C.R."/>
            <person name="Angers B."/>
            <person name="Qian P.Y."/>
        </authorList>
    </citation>
    <scope>NUCLEOTIDE SEQUENCE</scope>
    <source>
        <strain evidence="7">P08H-3</strain>
    </source>
</reference>
<accession>A0AAD9IU98</accession>
<dbReference type="EMBL" id="JAODUP010001272">
    <property type="protein sequence ID" value="KAK2140706.1"/>
    <property type="molecule type" value="Genomic_DNA"/>
</dbReference>
<feature type="transmembrane region" description="Helical" evidence="6">
    <location>
        <begin position="31"/>
        <end position="50"/>
    </location>
</feature>
<gene>
    <name evidence="7" type="ORF">LSH36_1273g00021</name>
</gene>
<evidence type="ECO:0000256" key="2">
    <source>
        <dbReference type="ARBA" id="ARBA00022692"/>
    </source>
</evidence>
<evidence type="ECO:0000256" key="1">
    <source>
        <dbReference type="ARBA" id="ARBA00004141"/>
    </source>
</evidence>
<comment type="subcellular location">
    <subcellularLocation>
        <location evidence="1">Membrane</location>
        <topology evidence="1">Multi-pass membrane protein</topology>
    </subcellularLocation>
</comment>
<dbReference type="GO" id="GO:0016020">
    <property type="term" value="C:membrane"/>
    <property type="evidence" value="ECO:0007669"/>
    <property type="project" value="UniProtKB-SubCell"/>
</dbReference>
<keyword evidence="4 6" id="KW-0472">Membrane</keyword>
<evidence type="ECO:0000256" key="6">
    <source>
        <dbReference type="SAM" id="Phobius"/>
    </source>
</evidence>
<evidence type="ECO:0000256" key="3">
    <source>
        <dbReference type="ARBA" id="ARBA00022989"/>
    </source>
</evidence>
<dbReference type="Proteomes" id="UP001208570">
    <property type="component" value="Unassembled WGS sequence"/>
</dbReference>
<dbReference type="Gene3D" id="1.20.1250.20">
    <property type="entry name" value="MFS general substrate transporter like domains"/>
    <property type="match status" value="1"/>
</dbReference>
<dbReference type="PANTHER" id="PTHR24064">
    <property type="entry name" value="SOLUTE CARRIER FAMILY 22 MEMBER"/>
    <property type="match status" value="1"/>
</dbReference>
<sequence>MNTFLSGVIEIPSNLLCYIFLEKFGRRWPNGGALLVTAVIELALVPILLLRPDMSELLTALSTLGKGAITFAFGSIYLYTSELFPTPEDVWLPMPSVIFGVLSTLTGSLVLLLPETKGHKIPDTVEEAEQIGRSRKKGRPIPDIDVVIEWNYPKDDVKGSFENKGYDENISSEKTRNLSMEEPNENDSITRL</sequence>
<feature type="transmembrane region" description="Helical" evidence="6">
    <location>
        <begin position="57"/>
        <end position="79"/>
    </location>
</feature>
<evidence type="ECO:0000256" key="5">
    <source>
        <dbReference type="SAM" id="MobiDB-lite"/>
    </source>
</evidence>
<evidence type="ECO:0000256" key="4">
    <source>
        <dbReference type="ARBA" id="ARBA00023136"/>
    </source>
</evidence>
<comment type="caution">
    <text evidence="7">The sequence shown here is derived from an EMBL/GenBank/DDBJ whole genome shotgun (WGS) entry which is preliminary data.</text>
</comment>
<feature type="region of interest" description="Disordered" evidence="5">
    <location>
        <begin position="155"/>
        <end position="192"/>
    </location>
</feature>